<keyword evidence="2" id="KW-1185">Reference proteome</keyword>
<name>A0AAV4VBH6_CAEEX</name>
<dbReference type="EMBL" id="BPLR01014249">
    <property type="protein sequence ID" value="GIY67481.1"/>
    <property type="molecule type" value="Genomic_DNA"/>
</dbReference>
<comment type="caution">
    <text evidence="1">The sequence shown here is derived from an EMBL/GenBank/DDBJ whole genome shotgun (WGS) entry which is preliminary data.</text>
</comment>
<dbReference type="Proteomes" id="UP001054945">
    <property type="component" value="Unassembled WGS sequence"/>
</dbReference>
<reference evidence="1 2" key="1">
    <citation type="submission" date="2021-06" db="EMBL/GenBank/DDBJ databases">
        <title>Caerostris extrusa draft genome.</title>
        <authorList>
            <person name="Kono N."/>
            <person name="Arakawa K."/>
        </authorList>
    </citation>
    <scope>NUCLEOTIDE SEQUENCE [LARGE SCALE GENOMIC DNA]</scope>
</reference>
<proteinExistence type="predicted"/>
<evidence type="ECO:0000313" key="2">
    <source>
        <dbReference type="Proteomes" id="UP001054945"/>
    </source>
</evidence>
<sequence>MTKRLLNLCESNPCWTLPALLALPPLSFDDIPSLPHPRPLHVLRCCEFSTSNLISSGNENVKKAVLSPRHVVESEEKPKTALLIALANESFSF</sequence>
<evidence type="ECO:0000313" key="1">
    <source>
        <dbReference type="EMBL" id="GIY67481.1"/>
    </source>
</evidence>
<organism evidence="1 2">
    <name type="scientific">Caerostris extrusa</name>
    <name type="common">Bark spider</name>
    <name type="synonym">Caerostris bankana</name>
    <dbReference type="NCBI Taxonomy" id="172846"/>
    <lineage>
        <taxon>Eukaryota</taxon>
        <taxon>Metazoa</taxon>
        <taxon>Ecdysozoa</taxon>
        <taxon>Arthropoda</taxon>
        <taxon>Chelicerata</taxon>
        <taxon>Arachnida</taxon>
        <taxon>Araneae</taxon>
        <taxon>Araneomorphae</taxon>
        <taxon>Entelegynae</taxon>
        <taxon>Araneoidea</taxon>
        <taxon>Araneidae</taxon>
        <taxon>Caerostris</taxon>
    </lineage>
</organism>
<dbReference type="AlphaFoldDB" id="A0AAV4VBH6"/>
<gene>
    <name evidence="1" type="ORF">CEXT_22711</name>
</gene>
<protein>
    <submittedName>
        <fullName evidence="1">Uncharacterized protein</fullName>
    </submittedName>
</protein>
<accession>A0AAV4VBH6</accession>